<sequence length="142" mass="14266">MRSAPRRLLVWGAVAVIGAAPGCSTGGKNAPSAAVTSAAGLTAAAPARPGTVSLSPAGVTTKIDVPAHSTEEEYFQACHAASIWMKGHPADRRLLVETYLAAVQKPGAVGPGTWNTPWAALSLPQQAGVIVAAKAAANDECG</sequence>
<organism evidence="1 2">
    <name type="scientific">Mycobacterium cookii</name>
    <dbReference type="NCBI Taxonomy" id="1775"/>
    <lineage>
        <taxon>Bacteria</taxon>
        <taxon>Bacillati</taxon>
        <taxon>Actinomycetota</taxon>
        <taxon>Actinomycetes</taxon>
        <taxon>Mycobacteriales</taxon>
        <taxon>Mycobacteriaceae</taxon>
        <taxon>Mycobacterium</taxon>
    </lineage>
</organism>
<keyword evidence="1" id="KW-0449">Lipoprotein</keyword>
<keyword evidence="2" id="KW-1185">Reference proteome</keyword>
<dbReference type="Pfam" id="PF17301">
    <property type="entry name" value="LpqV"/>
    <property type="match status" value="1"/>
</dbReference>
<dbReference type="RefSeq" id="WP_163776272.1">
    <property type="nucleotide sequence ID" value="NZ_AP022569.1"/>
</dbReference>
<evidence type="ECO:0000313" key="1">
    <source>
        <dbReference type="EMBL" id="BBX46064.1"/>
    </source>
</evidence>
<dbReference type="InterPro" id="IPR020377">
    <property type="entry name" value="Uncharacterised_LpqV"/>
</dbReference>
<dbReference type="KEGG" id="mcoo:MCOO_20790"/>
<protein>
    <submittedName>
        <fullName evidence="1">Putative lipoprotein LpqV</fullName>
    </submittedName>
</protein>
<accession>A0A7I7KW61</accession>
<dbReference type="Proteomes" id="UP000465866">
    <property type="component" value="Chromosome"/>
</dbReference>
<dbReference type="EMBL" id="AP022569">
    <property type="protein sequence ID" value="BBX46064.1"/>
    <property type="molecule type" value="Genomic_DNA"/>
</dbReference>
<reference evidence="1 2" key="1">
    <citation type="journal article" date="2019" name="Emerg. Microbes Infect.">
        <title>Comprehensive subspecies identification of 175 nontuberculous mycobacteria species based on 7547 genomic profiles.</title>
        <authorList>
            <person name="Matsumoto Y."/>
            <person name="Kinjo T."/>
            <person name="Motooka D."/>
            <person name="Nabeya D."/>
            <person name="Jung N."/>
            <person name="Uechi K."/>
            <person name="Horii T."/>
            <person name="Iida T."/>
            <person name="Fujita J."/>
            <person name="Nakamura S."/>
        </authorList>
    </citation>
    <scope>NUCLEOTIDE SEQUENCE [LARGE SCALE GENOMIC DNA]</scope>
    <source>
        <strain evidence="1 2">JCM 12404</strain>
    </source>
</reference>
<evidence type="ECO:0000313" key="2">
    <source>
        <dbReference type="Proteomes" id="UP000465866"/>
    </source>
</evidence>
<name>A0A7I7KW61_9MYCO</name>
<gene>
    <name evidence="1" type="primary">lpqV</name>
    <name evidence="1" type="ORF">MCOO_20790</name>
</gene>
<dbReference type="AlphaFoldDB" id="A0A7I7KW61"/>
<proteinExistence type="predicted"/>